<feature type="domain" description="Periplasmic binding protein" evidence="5">
    <location>
        <begin position="101"/>
        <end position="325"/>
    </location>
</feature>
<dbReference type="PANTHER" id="PTHR46847">
    <property type="entry name" value="D-ALLOSE-BINDING PERIPLASMIC PROTEIN-RELATED"/>
    <property type="match status" value="1"/>
</dbReference>
<keyword evidence="3" id="KW-0732">Signal</keyword>
<dbReference type="Pfam" id="PF13407">
    <property type="entry name" value="Peripla_BP_4"/>
    <property type="match status" value="1"/>
</dbReference>
<keyword evidence="7" id="KW-1185">Reference proteome</keyword>
<dbReference type="InterPro" id="IPR028082">
    <property type="entry name" value="Peripla_BP_I"/>
</dbReference>
<protein>
    <submittedName>
        <fullName evidence="6">Sugar ABC transporter substrate-binding protein</fullName>
    </submittedName>
</protein>
<evidence type="ECO:0000256" key="2">
    <source>
        <dbReference type="ARBA" id="ARBA00007639"/>
    </source>
</evidence>
<dbReference type="InterPro" id="IPR006311">
    <property type="entry name" value="TAT_signal"/>
</dbReference>
<proteinExistence type="inferred from homology"/>
<dbReference type="InterPro" id="IPR025997">
    <property type="entry name" value="SBP_2_dom"/>
</dbReference>
<evidence type="ECO:0000256" key="1">
    <source>
        <dbReference type="ARBA" id="ARBA00004196"/>
    </source>
</evidence>
<dbReference type="PANTHER" id="PTHR46847:SF1">
    <property type="entry name" value="D-ALLOSE-BINDING PERIPLASMIC PROTEIN-RELATED"/>
    <property type="match status" value="1"/>
</dbReference>
<name>A0ABS6HV93_MYCGD</name>
<evidence type="ECO:0000313" key="6">
    <source>
        <dbReference type="EMBL" id="MBU8826602.1"/>
    </source>
</evidence>
<comment type="subcellular location">
    <subcellularLocation>
        <location evidence="1">Cell envelope</location>
    </subcellularLocation>
</comment>
<gene>
    <name evidence="6" type="ORF">KL859_27495</name>
</gene>
<evidence type="ECO:0000256" key="4">
    <source>
        <dbReference type="SAM" id="MobiDB-lite"/>
    </source>
</evidence>
<dbReference type="RefSeq" id="WP_168189096.1">
    <property type="nucleotide sequence ID" value="NZ_JAHBOL010000031.1"/>
</dbReference>
<dbReference type="PROSITE" id="PS51318">
    <property type="entry name" value="TAT"/>
    <property type="match status" value="1"/>
</dbReference>
<dbReference type="Proteomes" id="UP000696413">
    <property type="component" value="Unassembled WGS sequence"/>
</dbReference>
<reference evidence="6 7" key="1">
    <citation type="submission" date="2021-05" db="EMBL/GenBank/DDBJ databases">
        <title>Draft Genome Sequences of Clinical Respiratory Isolates of Mycobacterium goodii Recovered in Ireland.</title>
        <authorList>
            <person name="Flanagan P.R."/>
            <person name="Mok S."/>
            <person name="Roycroft E."/>
            <person name="Rogers T.R."/>
            <person name="Fitzgibbon M."/>
        </authorList>
    </citation>
    <scope>NUCLEOTIDE SEQUENCE [LARGE SCALE GENOMIC DNA]</scope>
    <source>
        <strain evidence="6 7">14IE55</strain>
    </source>
</reference>
<comment type="caution">
    <text evidence="6">The sequence shown here is derived from an EMBL/GenBank/DDBJ whole genome shotgun (WGS) entry which is preliminary data.</text>
</comment>
<sequence length="382" mass="40366">MTTQPPPADGSHPDHPSTDPPAPVGRPLPESVIEAQELVKTHSALGRRKLFKYLGAGTVALAAGGAALHQLSTEDPKAVAAAMSDAGKNLKMLGTNGSLTVSWYAQGKDTMAHWCSAYGIELTWIDGQGDSNKQRAALDSAADRKWDLAGITPATAGTIVAPVNKMAEKGTGVFEMTSNIGGPDDTVNVLTSVTQSSYDMGYQVSKLLFESVGGQGTVIHTRGMPGGSDESGRYKGFQAALKEYPGMRLLTEDFARWDRSRSQELWQSYLTRFPEISVGYCQNDDMAFGALNAIENAGRTGIKIGGCDGMPDAIEAVESGRLATTFRHSSAQIHSLPVILGLAWKLGAVTSMPTHVDVVGPLVTKANSASVAFLQLPGVLYA</sequence>
<dbReference type="EMBL" id="JAHBOM010000027">
    <property type="protein sequence ID" value="MBU8826602.1"/>
    <property type="molecule type" value="Genomic_DNA"/>
</dbReference>
<dbReference type="CDD" id="cd01536">
    <property type="entry name" value="PBP1_ABC_sugar_binding-like"/>
    <property type="match status" value="1"/>
</dbReference>
<evidence type="ECO:0000256" key="3">
    <source>
        <dbReference type="ARBA" id="ARBA00022729"/>
    </source>
</evidence>
<organism evidence="6 7">
    <name type="scientific">Mycolicibacterium goodii</name>
    <name type="common">Mycobacterium goodii</name>
    <dbReference type="NCBI Taxonomy" id="134601"/>
    <lineage>
        <taxon>Bacteria</taxon>
        <taxon>Bacillati</taxon>
        <taxon>Actinomycetota</taxon>
        <taxon>Actinomycetes</taxon>
        <taxon>Mycobacteriales</taxon>
        <taxon>Mycobacteriaceae</taxon>
        <taxon>Mycolicibacterium</taxon>
    </lineage>
</organism>
<evidence type="ECO:0000259" key="5">
    <source>
        <dbReference type="Pfam" id="PF13407"/>
    </source>
</evidence>
<accession>A0ABS6HV93</accession>
<dbReference type="SUPFAM" id="SSF53822">
    <property type="entry name" value="Periplasmic binding protein-like I"/>
    <property type="match status" value="1"/>
</dbReference>
<comment type="similarity">
    <text evidence="2">Belongs to the bacterial solute-binding protein 2 family.</text>
</comment>
<dbReference type="Gene3D" id="3.40.50.2300">
    <property type="match status" value="2"/>
</dbReference>
<evidence type="ECO:0000313" key="7">
    <source>
        <dbReference type="Proteomes" id="UP000696413"/>
    </source>
</evidence>
<feature type="region of interest" description="Disordered" evidence="4">
    <location>
        <begin position="1"/>
        <end position="28"/>
    </location>
</feature>